<dbReference type="FunFam" id="3.30.420.150:FF:000001">
    <property type="entry name" value="Guanosine-5'-triphosphate,3'-diphosphate pyrophosphatase"/>
    <property type="match status" value="1"/>
</dbReference>
<dbReference type="RefSeq" id="WP_139757206.1">
    <property type="nucleotide sequence ID" value="NZ_CP039852.1"/>
</dbReference>
<keyword evidence="14" id="KW-1185">Reference proteome</keyword>
<evidence type="ECO:0000256" key="5">
    <source>
        <dbReference type="ARBA" id="ARBA00012451"/>
    </source>
</evidence>
<dbReference type="InterPro" id="IPR050273">
    <property type="entry name" value="GppA/Ppx_hydrolase"/>
</dbReference>
<dbReference type="FunFam" id="3.30.420.40:FF:000023">
    <property type="entry name" value="Guanosine-5'-triphosphate,3'-diphosphate pyrophosphatase"/>
    <property type="match status" value="1"/>
</dbReference>
<dbReference type="EC" id="3.6.1.11" evidence="5"/>
<dbReference type="InterPro" id="IPR022371">
    <property type="entry name" value="Exopolyphosphatase"/>
</dbReference>
<organism evidence="13 14">
    <name type="scientific">Salinimonas iocasae</name>
    <dbReference type="NCBI Taxonomy" id="2572577"/>
    <lineage>
        <taxon>Bacteria</taxon>
        <taxon>Pseudomonadati</taxon>
        <taxon>Pseudomonadota</taxon>
        <taxon>Gammaproteobacteria</taxon>
        <taxon>Alteromonadales</taxon>
        <taxon>Alteromonadaceae</taxon>
        <taxon>Alteromonas/Salinimonas group</taxon>
        <taxon>Salinimonas</taxon>
    </lineage>
</organism>
<reference evidence="13 14" key="1">
    <citation type="submission" date="2019-04" db="EMBL/GenBank/DDBJ databases">
        <title>Salinimonas iocasae sp. nov., a halophilic bacterium isolated from the outer tube casing of tubeworms in Okinawa Trough.</title>
        <authorList>
            <person name="Zhang H."/>
            <person name="Wang H."/>
            <person name="Li C."/>
        </authorList>
    </citation>
    <scope>NUCLEOTIDE SEQUENCE [LARGE SCALE GENOMIC DNA]</scope>
    <source>
        <strain evidence="13 14">KX18D6</strain>
    </source>
</reference>
<dbReference type="AlphaFoldDB" id="A0A5B7YFN2"/>
<dbReference type="Proteomes" id="UP000304912">
    <property type="component" value="Chromosome"/>
</dbReference>
<evidence type="ECO:0000256" key="8">
    <source>
        <dbReference type="ARBA" id="ARBA00022801"/>
    </source>
</evidence>
<evidence type="ECO:0000256" key="2">
    <source>
        <dbReference type="ARBA" id="ARBA00004202"/>
    </source>
</evidence>
<evidence type="ECO:0000256" key="6">
    <source>
        <dbReference type="ARBA" id="ARBA00020416"/>
    </source>
</evidence>
<evidence type="ECO:0000259" key="12">
    <source>
        <dbReference type="Pfam" id="PF21447"/>
    </source>
</evidence>
<dbReference type="InterPro" id="IPR048950">
    <property type="entry name" value="Ppx_GppA_C"/>
</dbReference>
<keyword evidence="9" id="KW-0472">Membrane</keyword>
<dbReference type="NCBIfam" id="TIGR03706">
    <property type="entry name" value="exo_poly_only"/>
    <property type="match status" value="1"/>
</dbReference>
<dbReference type="GO" id="GO:0005886">
    <property type="term" value="C:plasma membrane"/>
    <property type="evidence" value="ECO:0007669"/>
    <property type="project" value="UniProtKB-SubCell"/>
</dbReference>
<proteinExistence type="inferred from homology"/>
<dbReference type="SUPFAM" id="SSF109604">
    <property type="entry name" value="HD-domain/PDEase-like"/>
    <property type="match status" value="1"/>
</dbReference>
<dbReference type="GO" id="GO:0004309">
    <property type="term" value="F:exopolyphosphatase activity"/>
    <property type="evidence" value="ECO:0007669"/>
    <property type="project" value="UniProtKB-EC"/>
</dbReference>
<dbReference type="Gene3D" id="1.10.3210.10">
    <property type="entry name" value="Hypothetical protein af1432"/>
    <property type="match status" value="1"/>
</dbReference>
<name>A0A5B7YFN2_9ALTE</name>
<dbReference type="PANTHER" id="PTHR30005">
    <property type="entry name" value="EXOPOLYPHOSPHATASE"/>
    <property type="match status" value="1"/>
</dbReference>
<evidence type="ECO:0000313" key="13">
    <source>
        <dbReference type="EMBL" id="QCZ94467.1"/>
    </source>
</evidence>
<gene>
    <name evidence="13" type="primary">ppx</name>
    <name evidence="13" type="ORF">FBQ74_13760</name>
</gene>
<evidence type="ECO:0000313" key="14">
    <source>
        <dbReference type="Proteomes" id="UP000304912"/>
    </source>
</evidence>
<sequence>MTQQESALVNVESREVSKVAALDIGSNSFHLVVARINAGSVQILHRVKQKVRLASGLSDDGTLSDEAIERGLATLQVIAESLKGFEPDSVRVVATHTLRRARNARTFIRKAMDVFPYPIEIITGEEEARLIYSGVAHTSHHEGRRLVIDIGGGSTEFVVGEAFDPAVCASLQMGCVSFTERFFKDGRLTQSAFNRAVTAAQQELEAIQTRLIKLGWEGCIGTSGTIKTLYSLAQRERTNGHDVPVTAKSLRALVKAFVEAGHIDNLTMPEISEDRRNVIAGGLAILLGAFKALKVKGLYYSSAALREGVLYQMEDELHNADIRSRTAASLATRYDIDTEQANMVLGTSRYLFERCAKVWKLKHKDFRSMLSWAATLHEVGLQINSHGVQRHSAYILANVDMPGFTQEQQQLLATLVRFYRKKIKTAEIPEFNQYDVKSVRRLIGLLRLSTLLNIKRQQMFLPEFEVEVTKTSLSLVFPDDWLSQRPILSADLDQEQAYWKAIDMALSVR</sequence>
<dbReference type="InterPro" id="IPR003695">
    <property type="entry name" value="Ppx_GppA_N"/>
</dbReference>
<evidence type="ECO:0000256" key="3">
    <source>
        <dbReference type="ARBA" id="ARBA00007125"/>
    </source>
</evidence>
<comment type="cofactor">
    <cofactor evidence="1">
        <name>Mg(2+)</name>
        <dbReference type="ChEBI" id="CHEBI:18420"/>
    </cofactor>
</comment>
<keyword evidence="7" id="KW-1003">Cell membrane</keyword>
<dbReference type="KEGG" id="salk:FBQ74_13760"/>
<dbReference type="Gene3D" id="3.30.420.40">
    <property type="match status" value="1"/>
</dbReference>
<comment type="subunit">
    <text evidence="4">Homodimer.</text>
</comment>
<dbReference type="Gene3D" id="3.30.420.150">
    <property type="entry name" value="Exopolyphosphatase. Domain 2"/>
    <property type="match status" value="1"/>
</dbReference>
<evidence type="ECO:0000259" key="11">
    <source>
        <dbReference type="Pfam" id="PF02541"/>
    </source>
</evidence>
<dbReference type="EMBL" id="CP039852">
    <property type="protein sequence ID" value="QCZ94467.1"/>
    <property type="molecule type" value="Genomic_DNA"/>
</dbReference>
<evidence type="ECO:0000256" key="7">
    <source>
        <dbReference type="ARBA" id="ARBA00022475"/>
    </source>
</evidence>
<dbReference type="PANTHER" id="PTHR30005:SF14">
    <property type="entry name" value="EXOPOLYPHOSPHATASE"/>
    <property type="match status" value="1"/>
</dbReference>
<comment type="similarity">
    <text evidence="3">Belongs to the GppA/Ppx family.</text>
</comment>
<evidence type="ECO:0000256" key="1">
    <source>
        <dbReference type="ARBA" id="ARBA00001946"/>
    </source>
</evidence>
<evidence type="ECO:0000256" key="10">
    <source>
        <dbReference type="ARBA" id="ARBA00047607"/>
    </source>
</evidence>
<comment type="catalytic activity">
    <reaction evidence="10">
        <text>[phosphate](n) + H2O = [phosphate](n-1) + phosphate + H(+)</text>
        <dbReference type="Rhea" id="RHEA:21528"/>
        <dbReference type="Rhea" id="RHEA-COMP:9859"/>
        <dbReference type="Rhea" id="RHEA-COMP:14279"/>
        <dbReference type="ChEBI" id="CHEBI:15377"/>
        <dbReference type="ChEBI" id="CHEBI:15378"/>
        <dbReference type="ChEBI" id="CHEBI:16838"/>
        <dbReference type="ChEBI" id="CHEBI:43474"/>
        <dbReference type="EC" id="3.6.1.11"/>
    </reaction>
</comment>
<dbReference type="PIRSF" id="PIRSF001267">
    <property type="entry name" value="Pyrophosphatase_GppA_Ppx"/>
    <property type="match status" value="1"/>
</dbReference>
<dbReference type="GO" id="GO:0006798">
    <property type="term" value="P:polyphosphate catabolic process"/>
    <property type="evidence" value="ECO:0007669"/>
    <property type="project" value="TreeGrafter"/>
</dbReference>
<dbReference type="Pfam" id="PF02541">
    <property type="entry name" value="Ppx-GppA"/>
    <property type="match status" value="1"/>
</dbReference>
<feature type="domain" description="Ppx/GppA phosphatase C-terminal" evidence="12">
    <location>
        <begin position="322"/>
        <end position="496"/>
    </location>
</feature>
<evidence type="ECO:0000256" key="9">
    <source>
        <dbReference type="ARBA" id="ARBA00023136"/>
    </source>
</evidence>
<comment type="subcellular location">
    <subcellularLocation>
        <location evidence="2">Cell membrane</location>
        <topology evidence="2">Peripheral membrane protein</topology>
    </subcellularLocation>
</comment>
<keyword evidence="8 13" id="KW-0378">Hydrolase</keyword>
<accession>A0A5B7YFN2</accession>
<dbReference type="InterPro" id="IPR030673">
    <property type="entry name" value="PyroPPase_GppA_Ppx"/>
</dbReference>
<dbReference type="InterPro" id="IPR043129">
    <property type="entry name" value="ATPase_NBD"/>
</dbReference>
<evidence type="ECO:0000256" key="4">
    <source>
        <dbReference type="ARBA" id="ARBA00011738"/>
    </source>
</evidence>
<dbReference type="OrthoDB" id="9793035at2"/>
<dbReference type="Pfam" id="PF21447">
    <property type="entry name" value="Ppx-GppA_III"/>
    <property type="match status" value="1"/>
</dbReference>
<dbReference type="SUPFAM" id="SSF53067">
    <property type="entry name" value="Actin-like ATPase domain"/>
    <property type="match status" value="2"/>
</dbReference>
<protein>
    <recommendedName>
        <fullName evidence="6">Exopolyphosphatase</fullName>
        <ecNumber evidence="5">3.6.1.11</ecNumber>
    </recommendedName>
</protein>
<feature type="domain" description="Ppx/GppA phosphatase N-terminal" evidence="11">
    <location>
        <begin position="32"/>
        <end position="315"/>
    </location>
</feature>